<name>A0ABR4WY61_9ACTN</name>
<evidence type="ECO:0000313" key="2">
    <source>
        <dbReference type="Proteomes" id="UP000029737"/>
    </source>
</evidence>
<dbReference type="InterPro" id="IPR033469">
    <property type="entry name" value="CYTH-like_dom_sf"/>
</dbReference>
<accession>A0ABR4WY61</accession>
<gene>
    <name evidence="1" type="ORF">IL38_23765</name>
</gene>
<reference evidence="1 2" key="1">
    <citation type="journal article" date="2014" name="PLoS ONE">
        <title>Identification and Characterization of a New Erythromycin Biosynthetic Gene Cluster in Actinopolyspora erythraea YIM90600, a Novel Erythronolide-Producing Halophilic Actinomycete Isolated from Salt Field.</title>
        <authorList>
            <person name="Chen D."/>
            <person name="Feng J."/>
            <person name="Huang L."/>
            <person name="Zhang Q."/>
            <person name="Wu J."/>
            <person name="Zhu X."/>
            <person name="Duan Y."/>
            <person name="Xu Z."/>
        </authorList>
    </citation>
    <scope>NUCLEOTIDE SEQUENCE [LARGE SCALE GENOMIC DNA]</scope>
    <source>
        <strain evidence="1 2">YIM90600</strain>
    </source>
</reference>
<dbReference type="Gene3D" id="2.40.320.10">
    <property type="entry name" value="Hypothetical Protein Pfu-838710-001"/>
    <property type="match status" value="1"/>
</dbReference>
<dbReference type="RefSeq" id="WP_043578787.1">
    <property type="nucleotide sequence ID" value="NZ_KN214181.1"/>
</dbReference>
<sequence>MRDSAIKILTIDPVEFGATILHNGGSLVADRALYHQWELPVPGDEDQWIRLRTTDDGSGVLSAHHRLTDETATDSDAETPVGDVPTMLALLARLGHHPARHWEHYRTRYLLPTEHDPVNIDVVEWPRVPAWAAVDGQDTPTVLTTIRRLGEDPDAATTATAVDLLADYGLTCHHELTFTTERIS</sequence>
<comment type="caution">
    <text evidence="1">The sequence shown here is derived from an EMBL/GenBank/DDBJ whole genome shotgun (WGS) entry which is preliminary data.</text>
</comment>
<keyword evidence="2" id="KW-1185">Reference proteome</keyword>
<protein>
    <recommendedName>
        <fullName evidence="3">CYTH domain-containing protein</fullName>
    </recommendedName>
</protein>
<organism evidence="1 2">
    <name type="scientific">Actinopolyspora erythraea</name>
    <dbReference type="NCBI Taxonomy" id="414996"/>
    <lineage>
        <taxon>Bacteria</taxon>
        <taxon>Bacillati</taxon>
        <taxon>Actinomycetota</taxon>
        <taxon>Actinomycetes</taxon>
        <taxon>Actinopolysporales</taxon>
        <taxon>Actinopolysporaceae</taxon>
        <taxon>Actinopolyspora</taxon>
    </lineage>
</organism>
<dbReference type="SUPFAM" id="SSF55154">
    <property type="entry name" value="CYTH-like phosphatases"/>
    <property type="match status" value="1"/>
</dbReference>
<evidence type="ECO:0000313" key="1">
    <source>
        <dbReference type="EMBL" id="KGI79330.1"/>
    </source>
</evidence>
<evidence type="ECO:0008006" key="3">
    <source>
        <dbReference type="Google" id="ProtNLM"/>
    </source>
</evidence>
<proteinExistence type="predicted"/>
<dbReference type="Proteomes" id="UP000029737">
    <property type="component" value="Unassembled WGS sequence"/>
</dbReference>
<dbReference type="EMBL" id="JPMV01000046">
    <property type="protein sequence ID" value="KGI79330.1"/>
    <property type="molecule type" value="Genomic_DNA"/>
</dbReference>